<feature type="compositionally biased region" description="Basic and acidic residues" evidence="1">
    <location>
        <begin position="293"/>
        <end position="302"/>
    </location>
</feature>
<dbReference type="Pfam" id="PF06088">
    <property type="entry name" value="TLP-20"/>
    <property type="match status" value="1"/>
</dbReference>
<protein>
    <submittedName>
        <fullName evidence="2">TLP-20</fullName>
    </submittedName>
</protein>
<name>A0AAE6R757_9ABAC</name>
<feature type="compositionally biased region" description="Basic and acidic residues" evidence="1">
    <location>
        <begin position="276"/>
        <end position="286"/>
    </location>
</feature>
<feature type="compositionally biased region" description="Low complexity" evidence="1">
    <location>
        <begin position="160"/>
        <end position="173"/>
    </location>
</feature>
<feature type="region of interest" description="Disordered" evidence="1">
    <location>
        <begin position="147"/>
        <end position="174"/>
    </location>
</feature>
<reference evidence="2 3" key="1">
    <citation type="journal article" date="2019" name="Viruses">
        <title>Genome Analysis of a Novel Clade II.b Alphabaculovirus Obtained from Artaxa digramma.</title>
        <authorList>
            <person name="Li J."/>
            <person name="Duan X."/>
            <person name="Wang Q."/>
            <person name="Zhang L."/>
            <person name="Deng F."/>
            <person name="Wang H."/>
            <person name="Hu Z."/>
            <person name="Wang M."/>
            <person name="Wang J."/>
        </authorList>
    </citation>
    <scope>NUCLEOTIDE SEQUENCE [LARGE SCALE GENOMIC DNA]</scope>
    <source>
        <strain evidence="2 3">424</strain>
    </source>
</reference>
<dbReference type="SUPFAM" id="SSF51289">
    <property type="entry name" value="Tlp20, baculovirus telokin-like protein"/>
    <property type="match status" value="1"/>
</dbReference>
<organism evidence="2 3">
    <name type="scientific">Artaxa digramma nucleopolyhedrovirus</name>
    <dbReference type="NCBI Taxonomy" id="3070910"/>
    <lineage>
        <taxon>Viruses</taxon>
        <taxon>Viruses incertae sedis</taxon>
        <taxon>Naldaviricetes</taxon>
        <taxon>Lefavirales</taxon>
        <taxon>Baculoviridae</taxon>
        <taxon>Alphabaculovirus</taxon>
        <taxon>Alphabaculovirus ardigrammae</taxon>
    </lineage>
</organism>
<feature type="region of interest" description="Disordered" evidence="1">
    <location>
        <begin position="214"/>
        <end position="302"/>
    </location>
</feature>
<feature type="compositionally biased region" description="Polar residues" evidence="1">
    <location>
        <begin position="147"/>
        <end position="159"/>
    </location>
</feature>
<dbReference type="InterPro" id="IPR036731">
    <property type="entry name" value="Tlp20_sf"/>
</dbReference>
<evidence type="ECO:0000313" key="3">
    <source>
        <dbReference type="Proteomes" id="UP000830275"/>
    </source>
</evidence>
<dbReference type="InterPro" id="IPR009092">
    <property type="entry name" value="Telokin-like_Tlp20_baculovir"/>
</dbReference>
<proteinExistence type="predicted"/>
<sequence>MATSNSGTVDISVYATLDKRDNNQNVLSFIVQDEYHLKKLAVGAYTLNILDTQLLNKLIDRDCVTVSCGDFVICYNFTERQNCGLNVILFNTKPTILKKGICIFKMIYYDGDEKKINSSSSSSDKDDKTDGDDVSCKELNSKFLSNRQTCSRSQSGDISTTTTTQEQQQQPQQFHDLSIKPHQIQKNLNKNDAIDSKSNENLFRKTFCVNSAVDSQTTNESDVDASDEDDDDGTNSFEEDEENYEKNSNDSDGSSTAVKATAIKHEHFAADSAFANDRDRDHDDKLCPPIKKQKFDDGNHFK</sequence>
<accession>A0AAE6R757</accession>
<dbReference type="EMBL" id="MN233792">
    <property type="protein sequence ID" value="QHB21736.1"/>
    <property type="molecule type" value="Genomic_DNA"/>
</dbReference>
<dbReference type="Gene3D" id="2.70.40.20">
    <property type="entry name" value="Baculovirus telokin-like protein 20"/>
    <property type="match status" value="1"/>
</dbReference>
<gene>
    <name evidence="2" type="primary">TLP-20</name>
    <name evidence="2" type="ORF">Eudi_ORF77</name>
</gene>
<evidence type="ECO:0000256" key="1">
    <source>
        <dbReference type="SAM" id="MobiDB-lite"/>
    </source>
</evidence>
<evidence type="ECO:0000313" key="2">
    <source>
        <dbReference type="EMBL" id="QHB21736.1"/>
    </source>
</evidence>
<dbReference type="Proteomes" id="UP000830275">
    <property type="component" value="Segment"/>
</dbReference>
<feature type="compositionally biased region" description="Acidic residues" evidence="1">
    <location>
        <begin position="221"/>
        <end position="243"/>
    </location>
</feature>
<dbReference type="CDD" id="cd00235">
    <property type="entry name" value="TLP-20"/>
    <property type="match status" value="1"/>
</dbReference>
<keyword evidence="3" id="KW-1185">Reference proteome</keyword>